<dbReference type="Gramene" id="Ma10_t03860.1">
    <property type="protein sequence ID" value="Ma10_p03860.1"/>
    <property type="gene ID" value="Ma10_g03860"/>
</dbReference>
<dbReference type="Proteomes" id="UP000012960">
    <property type="component" value="Unplaced"/>
</dbReference>
<evidence type="ECO:0000313" key="2">
    <source>
        <dbReference type="Proteomes" id="UP000012960"/>
    </source>
</evidence>
<proteinExistence type="predicted"/>
<reference evidence="1" key="1">
    <citation type="submission" date="2021-05" db="UniProtKB">
        <authorList>
            <consortium name="EnsemblPlants"/>
        </authorList>
    </citation>
    <scope>IDENTIFICATION</scope>
    <source>
        <strain evidence="1">subsp. malaccensis</strain>
    </source>
</reference>
<protein>
    <submittedName>
        <fullName evidence="1">Uncharacterized protein</fullName>
    </submittedName>
</protein>
<dbReference type="AlphaFoldDB" id="A0A804KSC4"/>
<dbReference type="EnsemblPlants" id="Ma10_t03860.1">
    <property type="protein sequence ID" value="Ma10_p03860.1"/>
    <property type="gene ID" value="Ma10_g03860"/>
</dbReference>
<sequence>MAIRVLHSLSPSPHNMELVVRFNISFSDVLPCDDINLCIFFQVERSFDLSRVCKCIFFST</sequence>
<keyword evidence="2" id="KW-1185">Reference proteome</keyword>
<accession>A0A804KSC4</accession>
<name>A0A804KSC4_MUSAM</name>
<organism evidence="1 2">
    <name type="scientific">Musa acuminata subsp. malaccensis</name>
    <name type="common">Wild banana</name>
    <name type="synonym">Musa malaccensis</name>
    <dbReference type="NCBI Taxonomy" id="214687"/>
    <lineage>
        <taxon>Eukaryota</taxon>
        <taxon>Viridiplantae</taxon>
        <taxon>Streptophyta</taxon>
        <taxon>Embryophyta</taxon>
        <taxon>Tracheophyta</taxon>
        <taxon>Spermatophyta</taxon>
        <taxon>Magnoliopsida</taxon>
        <taxon>Liliopsida</taxon>
        <taxon>Zingiberales</taxon>
        <taxon>Musaceae</taxon>
        <taxon>Musa</taxon>
    </lineage>
</organism>
<dbReference type="InParanoid" id="A0A804KSC4"/>
<evidence type="ECO:0000313" key="1">
    <source>
        <dbReference type="EnsemblPlants" id="Ma10_p03860.1"/>
    </source>
</evidence>